<sequence>MNKNFLYTIYSHSDADGGIAAALFTKFLYGKYGKYGWNVVVQPVNHVSSEGEWSLKEILWPCAILDFTIHPSFLSNRFFLNKTIQDKQLDDGNILPHCYWIDHHPTGSSYPFLSEANTAELIPNVITKWDTSAISTPGLLRKHFHELEFPGKIIQDYEEFIDLAEIIDGAMYVNSEAAHDFSSSAVKLQTLFNASHGIINKEALYKKLVKQIVKSPSVEDLFDSDLLYSSIIDFEEQQFNKQLRAYKKVIKKEGIIAFSDFSKSNEYKGMGRFVPYLLYAECNYALHVFPSYQKNTYSVSCGINPWNKPKNSFKHLGNYFAKNFAGGGHAYVAGGKVNDENFYKIRKLIDFLNEE</sequence>
<dbReference type="RefSeq" id="WP_338636725.1">
    <property type="nucleotide sequence ID" value="NZ_CP146516.1"/>
</dbReference>
<comment type="caution">
    <text evidence="1">The sequence shown here is derived from an EMBL/GenBank/DDBJ whole genome shotgun (WGS) entry which is preliminary data.</text>
</comment>
<gene>
    <name evidence="1" type="ORF">DCC88_10465</name>
</gene>
<protein>
    <recommendedName>
        <fullName evidence="3">DHHA1 domain-containing protein</fullName>
    </recommendedName>
</protein>
<evidence type="ECO:0000313" key="2">
    <source>
        <dbReference type="Proteomes" id="UP000253934"/>
    </source>
</evidence>
<organism evidence="1 2">
    <name type="scientific">Spirobacillus cienkowskii</name>
    <dbReference type="NCBI Taxonomy" id="495820"/>
    <lineage>
        <taxon>Bacteria</taxon>
        <taxon>Pseudomonadati</taxon>
        <taxon>Bdellovibrionota</taxon>
        <taxon>Oligoflexia</taxon>
        <taxon>Silvanigrellales</taxon>
        <taxon>Spirobacillus</taxon>
    </lineage>
</organism>
<dbReference type="SUPFAM" id="SSF64182">
    <property type="entry name" value="DHH phosphoesterases"/>
    <property type="match status" value="1"/>
</dbReference>
<evidence type="ECO:0008006" key="3">
    <source>
        <dbReference type="Google" id="ProtNLM"/>
    </source>
</evidence>
<reference evidence="1" key="1">
    <citation type="submission" date="2018-04" db="EMBL/GenBank/DDBJ databases">
        <title>Draft genome sequence of the Candidatus Spirobacillus cienkowskii, a pathogen of freshwater Daphnia species, reconstructed from hemolymph metagenomic reads.</title>
        <authorList>
            <person name="Bresciani L."/>
            <person name="Lemos L.N."/>
            <person name="Wale N."/>
            <person name="Lin J.Y."/>
            <person name="Fernandes G.R."/>
            <person name="Duffy M.A."/>
            <person name="Rodrigues J.M."/>
        </authorList>
    </citation>
    <scope>NUCLEOTIDE SEQUENCE [LARGE SCALE GENOMIC DNA]</scope>
    <source>
        <strain evidence="1">Binning01</strain>
    </source>
</reference>
<accession>A0A369KUH0</accession>
<keyword evidence="2" id="KW-1185">Reference proteome</keyword>
<name>A0A369KUH0_9BACT</name>
<dbReference type="Proteomes" id="UP000253934">
    <property type="component" value="Unassembled WGS sequence"/>
</dbReference>
<evidence type="ECO:0000313" key="1">
    <source>
        <dbReference type="EMBL" id="RDB35364.1"/>
    </source>
</evidence>
<dbReference type="InterPro" id="IPR038763">
    <property type="entry name" value="DHH_sf"/>
</dbReference>
<dbReference type="AlphaFoldDB" id="A0A369KUH0"/>
<proteinExistence type="predicted"/>
<dbReference type="EMBL" id="QOVW01000088">
    <property type="protein sequence ID" value="RDB35364.1"/>
    <property type="molecule type" value="Genomic_DNA"/>
</dbReference>